<evidence type="ECO:0000256" key="1">
    <source>
        <dbReference type="SAM" id="MobiDB-lite"/>
    </source>
</evidence>
<feature type="transmembrane region" description="Helical" evidence="2">
    <location>
        <begin position="64"/>
        <end position="84"/>
    </location>
</feature>
<keyword evidence="2" id="KW-1133">Transmembrane helix</keyword>
<feature type="transmembrane region" description="Helical" evidence="2">
    <location>
        <begin position="119"/>
        <end position="140"/>
    </location>
</feature>
<dbReference type="EMBL" id="CP051627">
    <property type="protein sequence ID" value="UPT22965.1"/>
    <property type="molecule type" value="Genomic_DNA"/>
</dbReference>
<dbReference type="RefSeq" id="WP_248591480.1">
    <property type="nucleotide sequence ID" value="NZ_BAABEB010000011.1"/>
</dbReference>
<gene>
    <name evidence="3" type="ORF">FOF52_20125</name>
</gene>
<evidence type="ECO:0000313" key="4">
    <source>
        <dbReference type="Proteomes" id="UP000832041"/>
    </source>
</evidence>
<keyword evidence="4" id="KW-1185">Reference proteome</keyword>
<feature type="region of interest" description="Disordered" evidence="1">
    <location>
        <begin position="174"/>
        <end position="218"/>
    </location>
</feature>
<name>A0ABY4L5I9_THEAE</name>
<dbReference type="Proteomes" id="UP000832041">
    <property type="component" value="Chromosome"/>
</dbReference>
<feature type="compositionally biased region" description="Low complexity" evidence="1">
    <location>
        <begin position="196"/>
        <end position="214"/>
    </location>
</feature>
<reference evidence="3 4" key="1">
    <citation type="submission" date="2020-04" db="EMBL/GenBank/DDBJ databases">
        <title>Thermobifida alba genome sequencing and assembly.</title>
        <authorList>
            <person name="Luzics S."/>
            <person name="Horvath B."/>
            <person name="Nagy I."/>
            <person name="Toth A."/>
            <person name="Nagy I."/>
            <person name="Kukolya J."/>
        </authorList>
    </citation>
    <scope>NUCLEOTIDE SEQUENCE [LARGE SCALE GENOMIC DNA]</scope>
    <source>
        <strain evidence="3 4">DSM 43795</strain>
    </source>
</reference>
<evidence type="ECO:0000256" key="2">
    <source>
        <dbReference type="SAM" id="Phobius"/>
    </source>
</evidence>
<keyword evidence="2" id="KW-0472">Membrane</keyword>
<protein>
    <submittedName>
        <fullName evidence="3">Uncharacterized protein</fullName>
    </submittedName>
</protein>
<keyword evidence="2" id="KW-0812">Transmembrane</keyword>
<feature type="transmembrane region" description="Helical" evidence="2">
    <location>
        <begin position="12"/>
        <end position="33"/>
    </location>
</feature>
<accession>A0ABY4L5I9</accession>
<proteinExistence type="predicted"/>
<evidence type="ECO:0000313" key="3">
    <source>
        <dbReference type="EMBL" id="UPT22965.1"/>
    </source>
</evidence>
<sequence>MPWTVPGQIEFGPVATLLAITLLAASVTVKPWVGRREYARLLTAAAHDPAALLRFHRRSAASSAVLLAAEAAVLATAVSLPWAAVGLGPVDTAAAVRNFLTLGEATAALPPPLGELGHGLAVAAVLAAALVAAFTVLNTVSDLRTQRRAGQPLLLLVQAAQPDHPDLGALRALTPAPGSSAGGRRCPRPPGTSRWSCGSTPSCPPCSSATSDSPRCPPGRCWSACSS</sequence>
<organism evidence="3 4">
    <name type="scientific">Thermobifida alba</name>
    <name type="common">Thermomonospora alba</name>
    <dbReference type="NCBI Taxonomy" id="53522"/>
    <lineage>
        <taxon>Bacteria</taxon>
        <taxon>Bacillati</taxon>
        <taxon>Actinomycetota</taxon>
        <taxon>Actinomycetes</taxon>
        <taxon>Streptosporangiales</taxon>
        <taxon>Nocardiopsidaceae</taxon>
        <taxon>Thermobifida</taxon>
    </lineage>
</organism>